<evidence type="ECO:0000256" key="1">
    <source>
        <dbReference type="SAM" id="Coils"/>
    </source>
</evidence>
<feature type="region of interest" description="Disordered" evidence="2">
    <location>
        <begin position="603"/>
        <end position="649"/>
    </location>
</feature>
<feature type="compositionally biased region" description="Basic and acidic residues" evidence="2">
    <location>
        <begin position="12"/>
        <end position="22"/>
    </location>
</feature>
<dbReference type="PANTHER" id="PTHR31011:SF2">
    <property type="entry name" value="PROTEIN STB2-RELATED"/>
    <property type="match status" value="1"/>
</dbReference>
<evidence type="ECO:0000259" key="3">
    <source>
        <dbReference type="Pfam" id="PF25995"/>
    </source>
</evidence>
<reference evidence="5" key="1">
    <citation type="journal article" date="2015" name="BMC Genomics">
        <title>Genomic and transcriptomic analysis of the endophytic fungus Pestalotiopsis fici reveals its lifestyle and high potential for synthesis of natural products.</title>
        <authorList>
            <person name="Wang X."/>
            <person name="Zhang X."/>
            <person name="Liu L."/>
            <person name="Xiang M."/>
            <person name="Wang W."/>
            <person name="Sun X."/>
            <person name="Che Y."/>
            <person name="Guo L."/>
            <person name="Liu G."/>
            <person name="Guo L."/>
            <person name="Wang C."/>
            <person name="Yin W.B."/>
            <person name="Stadler M."/>
            <person name="Zhang X."/>
            <person name="Liu X."/>
        </authorList>
    </citation>
    <scope>NUCLEOTIDE SEQUENCE [LARGE SCALE GENOMIC DNA]</scope>
    <source>
        <strain evidence="5">W106-1 / CGMCC3.15140</strain>
    </source>
</reference>
<feature type="compositionally biased region" description="Polar residues" evidence="2">
    <location>
        <begin position="29"/>
        <end position="41"/>
    </location>
</feature>
<dbReference type="HOGENOM" id="CLU_010065_0_0_1"/>
<evidence type="ECO:0000256" key="2">
    <source>
        <dbReference type="SAM" id="MobiDB-lite"/>
    </source>
</evidence>
<dbReference type="InParanoid" id="W3WLK2"/>
<dbReference type="PANTHER" id="PTHR31011">
    <property type="entry name" value="PROTEIN STB2-RELATED"/>
    <property type="match status" value="1"/>
</dbReference>
<keyword evidence="1" id="KW-0175">Coiled coil</keyword>
<dbReference type="STRING" id="1229662.W3WLK2"/>
<dbReference type="RefSeq" id="XP_007840031.1">
    <property type="nucleotide sequence ID" value="XM_007841840.1"/>
</dbReference>
<feature type="compositionally biased region" description="Polar residues" evidence="2">
    <location>
        <begin position="462"/>
        <end position="471"/>
    </location>
</feature>
<dbReference type="GeneID" id="19278272"/>
<dbReference type="OMA" id="AKFYQLY"/>
<dbReference type="KEGG" id="pfy:PFICI_13259"/>
<dbReference type="Pfam" id="PF25995">
    <property type="entry name" value="STB6_N"/>
    <property type="match status" value="1"/>
</dbReference>
<dbReference type="AlphaFoldDB" id="W3WLK2"/>
<accession>W3WLK2</accession>
<feature type="compositionally biased region" description="Basic and acidic residues" evidence="2">
    <location>
        <begin position="637"/>
        <end position="649"/>
    </location>
</feature>
<dbReference type="Proteomes" id="UP000030651">
    <property type="component" value="Unassembled WGS sequence"/>
</dbReference>
<dbReference type="eggNOG" id="ENOG502QT8Q">
    <property type="taxonomic scope" value="Eukaryota"/>
</dbReference>
<name>W3WLK2_PESFW</name>
<evidence type="ECO:0000313" key="4">
    <source>
        <dbReference type="EMBL" id="ETS74775.1"/>
    </source>
</evidence>
<feature type="region of interest" description="Disordered" evidence="2">
    <location>
        <begin position="1"/>
        <end position="67"/>
    </location>
</feature>
<dbReference type="OrthoDB" id="19806at2759"/>
<dbReference type="InterPro" id="IPR059025">
    <property type="entry name" value="STB6_N"/>
</dbReference>
<feature type="domain" description="STB6-like N-terminal" evidence="3">
    <location>
        <begin position="69"/>
        <end position="207"/>
    </location>
</feature>
<proteinExistence type="predicted"/>
<keyword evidence="5" id="KW-1185">Reference proteome</keyword>
<dbReference type="InterPro" id="IPR038919">
    <property type="entry name" value="STB2/STB2"/>
</dbReference>
<feature type="region of interest" description="Disordered" evidence="2">
    <location>
        <begin position="443"/>
        <end position="510"/>
    </location>
</feature>
<feature type="coiled-coil region" evidence="1">
    <location>
        <begin position="837"/>
        <end position="871"/>
    </location>
</feature>
<evidence type="ECO:0000313" key="5">
    <source>
        <dbReference type="Proteomes" id="UP000030651"/>
    </source>
</evidence>
<organism evidence="4 5">
    <name type="scientific">Pestalotiopsis fici (strain W106-1 / CGMCC3.15140)</name>
    <dbReference type="NCBI Taxonomy" id="1229662"/>
    <lineage>
        <taxon>Eukaryota</taxon>
        <taxon>Fungi</taxon>
        <taxon>Dikarya</taxon>
        <taxon>Ascomycota</taxon>
        <taxon>Pezizomycotina</taxon>
        <taxon>Sordariomycetes</taxon>
        <taxon>Xylariomycetidae</taxon>
        <taxon>Amphisphaeriales</taxon>
        <taxon>Sporocadaceae</taxon>
        <taxon>Pestalotiopsis</taxon>
    </lineage>
</organism>
<gene>
    <name evidence="4" type="ORF">PFICI_13259</name>
</gene>
<dbReference type="FunCoup" id="W3WLK2">
    <property type="interactions" value="55"/>
</dbReference>
<protein>
    <recommendedName>
        <fullName evidence="3">STB6-like N-terminal domain-containing protein</fullName>
    </recommendedName>
</protein>
<sequence>MSFRLPLPTSDGRVHREEETTLLRRASHRLSSNRSAQVDGSTTPVPERPVEPTEATVTTTPSPPPNRRHVVFADPVAYRYLEEDPCVSVVERKGILSGYELYLVEQWACSRQSPTLVIATYTGDQRHSIVVGVLSVPEDEAAWSPRLKVYFEAIQQYHARPKETALGWLMVTNLSSFPSALTVISVPEGDIKKYRQSFIVNENLKRLGCSGRSGMTLSEPTPAAKAKFHQLYKTNEKIPFSEAVVELVKLCQVALFIFGKLEQEYIDGLLCDVTETAVADWWTEFGADHYNMEPSDGILGPSTVAALLGLLMGSRNRLSYYGAPIGKDVFDIDSTKRGIGYFQKSQKLERTRRLDRQTLYKLRQVTAKAAAGEGWGVQKAVKSTVTEIGGKRGEIVLGMVGGRDKGGIGDIETLDLDRFISLAQGERAKWLWLGKPRRTVIDHNEKSTPDMSNILFGKEEQQGQSKRTQSMPLDEELDFQRRDDPSGVYSSPAPDSATSIAVENPSEKDAHKRGVFKSVAGKFGDARSGFGRFKDAVYSGGGLRGHAARPSRDESAEAGYTAATPSVHTGSSVGLAATPTPGGINRAFTWKNKPEEYRDVFKDVTSAPSVQDDISATPISSSRPVTQPVEDDSPPSDDSRRLSHIPESRHEVKFDTAIKDPAVTAREAQGPLATTKRQFNQPGTQVYRRHSIEGMRPEEKRLNENRWPRRLSFGDAEEAVLRWTELTIVDDGAEISARTVLGKQYQLAEVVQSLYMNIQQVKQTIEPWVDSKIASIEAIEAYYTKQQDDLQNLYYQLSESCRYTKQDSDDLLAHERDQITAAIKDFEVLVARLDYEIEALVSRVDDVEDGVAQFEAQVQGVEKKAEELKAQLETESWLHWFVRTMTGIGTGPNITRAGERR</sequence>
<dbReference type="GO" id="GO:0070822">
    <property type="term" value="C:Sin3-type complex"/>
    <property type="evidence" value="ECO:0007669"/>
    <property type="project" value="TreeGrafter"/>
</dbReference>
<feature type="compositionally biased region" description="Polar residues" evidence="2">
    <location>
        <begin position="606"/>
        <end position="625"/>
    </location>
</feature>
<dbReference type="EMBL" id="KI912119">
    <property type="protein sequence ID" value="ETS74775.1"/>
    <property type="molecule type" value="Genomic_DNA"/>
</dbReference>